<sequence>MLYQFIRIFFKYSQSIYSDLNQDADKQLTDYAANLFYSLTSQMDIWVEYSQGECKVFDGCSADIPLSTYFFL</sequence>
<dbReference type="Proteomes" id="UP000276905">
    <property type="component" value="Unassembled WGS sequence"/>
</dbReference>
<evidence type="ECO:0000313" key="1">
    <source>
        <dbReference type="EMBL" id="RSO58827.1"/>
    </source>
</evidence>
<name>A0A3R9S4T2_9GAMM</name>
<evidence type="ECO:0000313" key="2">
    <source>
        <dbReference type="Proteomes" id="UP000276905"/>
    </source>
</evidence>
<reference evidence="1 2" key="1">
    <citation type="submission" date="2018-10" db="EMBL/GenBank/DDBJ databases">
        <title>GWAS and RNA-Seq identify cryptic mechanisms of antimicrobial resistance in Acinetobacter baumannii.</title>
        <authorList>
            <person name="Sahl J.W."/>
        </authorList>
    </citation>
    <scope>NUCLEOTIDE SEQUENCE [LARGE SCALE GENOMIC DNA]</scope>
    <source>
        <strain evidence="1 2">TG41018</strain>
    </source>
</reference>
<dbReference type="AlphaFoldDB" id="A0A3R9S4T2"/>
<protein>
    <submittedName>
        <fullName evidence="1">Uncharacterized protein</fullName>
    </submittedName>
</protein>
<accession>A0A3R9S4T2</accession>
<comment type="caution">
    <text evidence="1">The sequence shown here is derived from an EMBL/GenBank/DDBJ whole genome shotgun (WGS) entry which is preliminary data.</text>
</comment>
<gene>
    <name evidence="1" type="ORF">EA756_06490</name>
</gene>
<dbReference type="EMBL" id="RFES01000003">
    <property type="protein sequence ID" value="RSO58827.1"/>
    <property type="molecule type" value="Genomic_DNA"/>
</dbReference>
<proteinExistence type="predicted"/>
<organism evidence="1 2">
    <name type="scientific">Acinetobacter lactucae</name>
    <dbReference type="NCBI Taxonomy" id="1785128"/>
    <lineage>
        <taxon>Bacteria</taxon>
        <taxon>Pseudomonadati</taxon>
        <taxon>Pseudomonadota</taxon>
        <taxon>Gammaproteobacteria</taxon>
        <taxon>Moraxellales</taxon>
        <taxon>Moraxellaceae</taxon>
        <taxon>Acinetobacter</taxon>
        <taxon>Acinetobacter calcoaceticus/baumannii complex</taxon>
    </lineage>
</organism>